<gene>
    <name evidence="2" type="ORF">PACLA_8A035994</name>
</gene>
<evidence type="ECO:0000313" key="2">
    <source>
        <dbReference type="EMBL" id="CAB4033073.1"/>
    </source>
</evidence>
<sequence>MKSFETGLRNDILAANLRPILRSSPLTDEDLMRHVNELASHQAERQNKLAFERRLAKINSCEVDDSKKSIDSNQHILAEIREMRTEMENMKRQQATRSDYVPNDNRNESYNDRGPPKITRFRGRGCQACKTQSGKRKTATPNVGQGLAEKKKVSHQCNGCNQVLEQTFWRCKCCKLVNYCGTKCQRNHWPQHRTLCNAINQQIQNRKQTTKDANSGIFVSHLTPKQHQKVVSLVGRRCSIKAKLNGKRAEILWDTGAQVSIVSASFIKRNFPNVLVRDISELLDGDLTVTAANGSSIPYKGWVELDLQIGDSEQGLSVPFLVASEEMELPLIGFNAIEHLIKVNNLRGNEMATALVGVNACDAMALVDFVNGVNNDELCLVKTSKKDVVIPQGKSLKVSCRVNTGPLGKPTPVLFEADENGQWPSGLHVSDTLLTAMAGKSSRVEVQVKNTTKHGIVLRNRTVLGRLQLIESVTPVEVKLKTDNDEKSPSKLNEEAKIPNNNDDHQTAN</sequence>
<name>A0A7D9LHS6_PARCT</name>
<proteinExistence type="predicted"/>
<dbReference type="SUPFAM" id="SSF50630">
    <property type="entry name" value="Acid proteases"/>
    <property type="match status" value="1"/>
</dbReference>
<dbReference type="Pfam" id="PF13975">
    <property type="entry name" value="gag-asp_proteas"/>
    <property type="match status" value="1"/>
</dbReference>
<feature type="region of interest" description="Disordered" evidence="1">
    <location>
        <begin position="91"/>
        <end position="117"/>
    </location>
</feature>
<feature type="region of interest" description="Disordered" evidence="1">
    <location>
        <begin position="481"/>
        <end position="509"/>
    </location>
</feature>
<organism evidence="2 3">
    <name type="scientific">Paramuricea clavata</name>
    <name type="common">Red gorgonian</name>
    <name type="synonym">Violescent sea-whip</name>
    <dbReference type="NCBI Taxonomy" id="317549"/>
    <lineage>
        <taxon>Eukaryota</taxon>
        <taxon>Metazoa</taxon>
        <taxon>Cnidaria</taxon>
        <taxon>Anthozoa</taxon>
        <taxon>Octocorallia</taxon>
        <taxon>Malacalcyonacea</taxon>
        <taxon>Plexauridae</taxon>
        <taxon>Paramuricea</taxon>
    </lineage>
</organism>
<keyword evidence="3" id="KW-1185">Reference proteome</keyword>
<dbReference type="Proteomes" id="UP001152795">
    <property type="component" value="Unassembled WGS sequence"/>
</dbReference>
<dbReference type="Gene3D" id="2.40.70.10">
    <property type="entry name" value="Acid Proteases"/>
    <property type="match status" value="1"/>
</dbReference>
<dbReference type="GO" id="GO:0004190">
    <property type="term" value="F:aspartic-type endopeptidase activity"/>
    <property type="evidence" value="ECO:0007669"/>
    <property type="project" value="InterPro"/>
</dbReference>
<comment type="caution">
    <text evidence="2">The sequence shown here is derived from an EMBL/GenBank/DDBJ whole genome shotgun (WGS) entry which is preliminary data.</text>
</comment>
<dbReference type="Pfam" id="PF01753">
    <property type="entry name" value="zf-MYND"/>
    <property type="match status" value="1"/>
</dbReference>
<dbReference type="SUPFAM" id="SSF144232">
    <property type="entry name" value="HIT/MYND zinc finger-like"/>
    <property type="match status" value="1"/>
</dbReference>
<dbReference type="Gene3D" id="6.10.140.2220">
    <property type="match status" value="1"/>
</dbReference>
<reference evidence="2" key="1">
    <citation type="submission" date="2020-04" db="EMBL/GenBank/DDBJ databases">
        <authorList>
            <person name="Alioto T."/>
            <person name="Alioto T."/>
            <person name="Gomez Garrido J."/>
        </authorList>
    </citation>
    <scope>NUCLEOTIDE SEQUENCE</scope>
    <source>
        <strain evidence="2">A484AB</strain>
    </source>
</reference>
<dbReference type="PROSITE" id="PS50175">
    <property type="entry name" value="ASP_PROT_RETROV"/>
    <property type="match status" value="1"/>
</dbReference>
<dbReference type="InterPro" id="IPR021109">
    <property type="entry name" value="Peptidase_aspartic_dom_sf"/>
</dbReference>
<dbReference type="InterPro" id="IPR002893">
    <property type="entry name" value="Znf_MYND"/>
</dbReference>
<dbReference type="AlphaFoldDB" id="A0A7D9LHS6"/>
<dbReference type="OrthoDB" id="298344at2759"/>
<dbReference type="InterPro" id="IPR001995">
    <property type="entry name" value="Peptidase_A2_cat"/>
</dbReference>
<dbReference type="EMBL" id="CACRXK020018932">
    <property type="protein sequence ID" value="CAB4033073.1"/>
    <property type="molecule type" value="Genomic_DNA"/>
</dbReference>
<evidence type="ECO:0000313" key="3">
    <source>
        <dbReference type="Proteomes" id="UP001152795"/>
    </source>
</evidence>
<accession>A0A7D9LHS6</accession>
<protein>
    <submittedName>
        <fullName evidence="2">Retrovirus-related Pol poly from transposon</fullName>
    </submittedName>
</protein>
<dbReference type="GO" id="GO:0006508">
    <property type="term" value="P:proteolysis"/>
    <property type="evidence" value="ECO:0007669"/>
    <property type="project" value="InterPro"/>
</dbReference>
<evidence type="ECO:0000256" key="1">
    <source>
        <dbReference type="SAM" id="MobiDB-lite"/>
    </source>
</evidence>
<dbReference type="PROSITE" id="PS50865">
    <property type="entry name" value="ZF_MYND_2"/>
    <property type="match status" value="1"/>
</dbReference>
<feature type="compositionally biased region" description="Basic and acidic residues" evidence="1">
    <location>
        <begin position="105"/>
        <end position="115"/>
    </location>
</feature>